<evidence type="ECO:0000259" key="4">
    <source>
        <dbReference type="Pfam" id="PF05843"/>
    </source>
</evidence>
<keyword evidence="2 3" id="KW-0539">Nucleus</keyword>
<keyword evidence="3" id="KW-0507">mRNA processing</keyword>
<organism evidence="5">
    <name type="scientific">Psilocybe cubensis</name>
    <name type="common">Psychedelic mushroom</name>
    <name type="synonym">Stropharia cubensis</name>
    <dbReference type="NCBI Taxonomy" id="181762"/>
    <lineage>
        <taxon>Eukaryota</taxon>
        <taxon>Fungi</taxon>
        <taxon>Dikarya</taxon>
        <taxon>Basidiomycota</taxon>
        <taxon>Agaricomycotina</taxon>
        <taxon>Agaricomycetes</taxon>
        <taxon>Agaricomycetidae</taxon>
        <taxon>Agaricales</taxon>
        <taxon>Agaricineae</taxon>
        <taxon>Strophariaceae</taxon>
        <taxon>Psilocybe</taxon>
    </lineage>
</organism>
<evidence type="ECO:0000256" key="3">
    <source>
        <dbReference type="RuleBase" id="RU369035"/>
    </source>
</evidence>
<dbReference type="GO" id="GO:0005737">
    <property type="term" value="C:cytoplasm"/>
    <property type="evidence" value="ECO:0007669"/>
    <property type="project" value="UniProtKB-SubCell"/>
</dbReference>
<protein>
    <recommendedName>
        <fullName evidence="3">mRNA 3'-end-processing protein RNA14</fullName>
    </recommendedName>
</protein>
<comment type="subcellular location">
    <subcellularLocation>
        <location evidence="3">Nucleus</location>
    </subcellularLocation>
    <subcellularLocation>
        <location evidence="3">Cytoplasm</location>
    </subcellularLocation>
    <text evidence="3">Nucleus and/or cytoplasm.</text>
</comment>
<dbReference type="PANTHER" id="PTHR19980">
    <property type="entry name" value="RNA CLEAVAGE STIMULATION FACTOR"/>
    <property type="match status" value="1"/>
</dbReference>
<dbReference type="InterPro" id="IPR045243">
    <property type="entry name" value="Rna14-like"/>
</dbReference>
<dbReference type="Pfam" id="PF05843">
    <property type="entry name" value="Suf"/>
    <property type="match status" value="1"/>
</dbReference>
<keyword evidence="1" id="KW-0677">Repeat</keyword>
<dbReference type="PANTHER" id="PTHR19980:SF0">
    <property type="entry name" value="CLEAVAGE STIMULATION FACTOR SUBUNIT 3"/>
    <property type="match status" value="1"/>
</dbReference>
<sequence length="405" mass="46904">MVLLYNAEDTYFLSKQNTELAQWDTVRMLFEFALKHVGEDKESGVIWGEYIKFLQSGGPELLPAHMHAQTVLRQIINYTGPLFANEKDSLFLPSLPRFDPLDRALVGKWKAYIKWEESNPLKLDNKDKSRLISRIQGVYQKAVIRMRFMAYTWTNSIGKNNKALLILKAGLDANPSSFLLNFAYAEALEINKDHAEVHATYEKFLGILRANLDRLKKTSKPDATASAIISEPRSNVPLVSLQELQEDKMPKTTELEKHRTEYGLAWIMYMCFGMRAEDVKAFQTIFGKARRDLWLSWEIYEAAVLTEYHCSDDKGVASRIFEKGMESFGNEIDFVLRYLGFLISINDKNNARALFERVITTFEPNRARPLWEQWAWYEYQYGDLEAALKLEKRMAVVYMSDPPIK</sequence>
<feature type="domain" description="Suppressor of forked" evidence="4">
    <location>
        <begin position="60"/>
        <end position="404"/>
    </location>
</feature>
<evidence type="ECO:0000256" key="2">
    <source>
        <dbReference type="ARBA" id="ARBA00023242"/>
    </source>
</evidence>
<dbReference type="InterPro" id="IPR011990">
    <property type="entry name" value="TPR-like_helical_dom_sf"/>
</dbReference>
<proteinExistence type="predicted"/>
<dbReference type="GO" id="GO:0003729">
    <property type="term" value="F:mRNA binding"/>
    <property type="evidence" value="ECO:0007669"/>
    <property type="project" value="TreeGrafter"/>
</dbReference>
<accession>A0A8H8CK64</accession>
<dbReference type="AlphaFoldDB" id="A0A8H8CK64"/>
<dbReference type="SMART" id="SM00386">
    <property type="entry name" value="HAT"/>
    <property type="match status" value="3"/>
</dbReference>
<dbReference type="GO" id="GO:0180010">
    <property type="term" value="P:co-transcriptional mRNA 3'-end processing, cleavage and polyadenylation pathway"/>
    <property type="evidence" value="ECO:0007669"/>
    <property type="project" value="UniProtKB-UniRule"/>
</dbReference>
<dbReference type="GO" id="GO:0005634">
    <property type="term" value="C:nucleus"/>
    <property type="evidence" value="ECO:0007669"/>
    <property type="project" value="UniProtKB-SubCell"/>
</dbReference>
<evidence type="ECO:0000256" key="1">
    <source>
        <dbReference type="ARBA" id="ARBA00022737"/>
    </source>
</evidence>
<dbReference type="InterPro" id="IPR008847">
    <property type="entry name" value="Suf"/>
</dbReference>
<comment type="function">
    <text evidence="3">Component of the cleavage factor IA (CFIA) complex, which is involved in the endonucleolytic cleavage during polyadenylation-dependent pre-mRNA 3'-end formation.</text>
</comment>
<reference evidence="5" key="1">
    <citation type="submission" date="2021-02" db="EMBL/GenBank/DDBJ databases">
        <title>Psilocybe cubensis genome.</title>
        <authorList>
            <person name="Mckernan K.J."/>
            <person name="Crawford S."/>
            <person name="Trippe A."/>
            <person name="Kane L.T."/>
            <person name="Mclaughlin S."/>
        </authorList>
    </citation>
    <scope>NUCLEOTIDE SEQUENCE [LARGE SCALE GENOMIC DNA]</scope>
    <source>
        <strain evidence="5">MGC-MH-2018</strain>
    </source>
</reference>
<dbReference type="SUPFAM" id="SSF48452">
    <property type="entry name" value="TPR-like"/>
    <property type="match status" value="2"/>
</dbReference>
<dbReference type="EMBL" id="JAFIQS010000006">
    <property type="protein sequence ID" value="KAG5168438.1"/>
    <property type="molecule type" value="Genomic_DNA"/>
</dbReference>
<gene>
    <name evidence="5" type="ORF">JR316_007038</name>
</gene>
<comment type="caution">
    <text evidence="5">The sequence shown here is derived from an EMBL/GenBank/DDBJ whole genome shotgun (WGS) entry which is preliminary data.</text>
</comment>
<dbReference type="InterPro" id="IPR003107">
    <property type="entry name" value="HAT"/>
</dbReference>
<keyword evidence="3" id="KW-0963">Cytoplasm</keyword>
<dbReference type="Gene3D" id="1.25.40.1040">
    <property type="match status" value="2"/>
</dbReference>
<evidence type="ECO:0000313" key="5">
    <source>
        <dbReference type="EMBL" id="KAG5168438.1"/>
    </source>
</evidence>
<name>A0A8H8CK64_PSICU</name>